<evidence type="ECO:0000256" key="1">
    <source>
        <dbReference type="ARBA" id="ARBA00004196"/>
    </source>
</evidence>
<proteinExistence type="predicted"/>
<accession>A0A413T0H7</accession>
<dbReference type="InterPro" id="IPR013740">
    <property type="entry name" value="Redoxin"/>
</dbReference>
<evidence type="ECO:0000256" key="2">
    <source>
        <dbReference type="ARBA" id="ARBA00022748"/>
    </source>
</evidence>
<evidence type="ECO:0000313" key="7">
    <source>
        <dbReference type="EMBL" id="RHA76090.1"/>
    </source>
</evidence>
<dbReference type="PANTHER" id="PTHR42852:SF6">
    <property type="entry name" value="THIOL:DISULFIDE INTERCHANGE PROTEIN DSBE"/>
    <property type="match status" value="1"/>
</dbReference>
<gene>
    <name evidence="7" type="ORF">DW921_07265</name>
</gene>
<dbReference type="GO" id="GO:0017004">
    <property type="term" value="P:cytochrome complex assembly"/>
    <property type="evidence" value="ECO:0007669"/>
    <property type="project" value="UniProtKB-KW"/>
</dbReference>
<dbReference type="CDD" id="cd02966">
    <property type="entry name" value="TlpA_like_family"/>
    <property type="match status" value="1"/>
</dbReference>
<feature type="chain" id="PRO_5019164149" evidence="5">
    <location>
        <begin position="20"/>
        <end position="515"/>
    </location>
</feature>
<dbReference type="Proteomes" id="UP000283855">
    <property type="component" value="Unassembled WGS sequence"/>
</dbReference>
<evidence type="ECO:0000256" key="4">
    <source>
        <dbReference type="ARBA" id="ARBA00023284"/>
    </source>
</evidence>
<keyword evidence="3" id="KW-1015">Disulfide bond</keyword>
<dbReference type="InterPro" id="IPR017937">
    <property type="entry name" value="Thioredoxin_CS"/>
</dbReference>
<dbReference type="InterPro" id="IPR050553">
    <property type="entry name" value="Thioredoxin_ResA/DsbE_sf"/>
</dbReference>
<keyword evidence="5" id="KW-0732">Signal</keyword>
<dbReference type="GO" id="GO:0016491">
    <property type="term" value="F:oxidoreductase activity"/>
    <property type="evidence" value="ECO:0007669"/>
    <property type="project" value="InterPro"/>
</dbReference>
<keyword evidence="4" id="KW-0676">Redox-active center</keyword>
<sequence>MKRLWMICMACLLCLSLQAEISHKRVVECPAFVTANTSEIEIRKITLTDEQTQVDAVFYGQPGTPAVLSSKTYLQTAQYRFPLREADKVSIDGLTEPEVIPESGRLEVILSFAPVPSGIHEVDFVEMESGWNIWGIQLTETDPYVYVPTFLEEEEPVEEQLPDPQLKMGPVKLNGYVLGYDTRMLMNMSLNYNDSLFPEDWQLPVKVRQDGSFHVELDLVKACKARLKVNQAELPLFLLPGEELTVYIHLPALSMSASRLQHRRIGKEPVAWFDGLGESVDGQMAAMLGRHGHHKAEGAWEEYVRSWEQCLASEAVKADVQTIQPMCGRIQQRLPLEAGDRKVLASLRTAPLREYLQTKENILRTELSRAESVKEAVVAVLDTTVTGADILPRIIAPHKGRALLIDFWATWCGPCKRSMVAMRPLKERLASKDIVFIYLTGPSSPMANWKQDLEKMNGVHYRLSEAQWKYLCQSYGITGIPGYLIISHDGKLQGRYVGFPGVDVLEKDLLRASDE</sequence>
<evidence type="ECO:0000313" key="8">
    <source>
        <dbReference type="Proteomes" id="UP000283855"/>
    </source>
</evidence>
<comment type="subcellular location">
    <subcellularLocation>
        <location evidence="1">Cell envelope</location>
    </subcellularLocation>
</comment>
<dbReference type="SUPFAM" id="SSF52833">
    <property type="entry name" value="Thioredoxin-like"/>
    <property type="match status" value="1"/>
</dbReference>
<dbReference type="RefSeq" id="WP_118400335.1">
    <property type="nucleotide sequence ID" value="NZ_CABJGD010000012.1"/>
</dbReference>
<dbReference type="InterPro" id="IPR013766">
    <property type="entry name" value="Thioredoxin_domain"/>
</dbReference>
<dbReference type="AlphaFoldDB" id="A0A413T0H7"/>
<dbReference type="PROSITE" id="PS00194">
    <property type="entry name" value="THIOREDOXIN_1"/>
    <property type="match status" value="1"/>
</dbReference>
<organism evidence="7 8">
    <name type="scientific">Phocaeicola coprophilus</name>
    <dbReference type="NCBI Taxonomy" id="387090"/>
    <lineage>
        <taxon>Bacteria</taxon>
        <taxon>Pseudomonadati</taxon>
        <taxon>Bacteroidota</taxon>
        <taxon>Bacteroidia</taxon>
        <taxon>Bacteroidales</taxon>
        <taxon>Bacteroidaceae</taxon>
        <taxon>Phocaeicola</taxon>
    </lineage>
</organism>
<dbReference type="PANTHER" id="PTHR42852">
    <property type="entry name" value="THIOL:DISULFIDE INTERCHANGE PROTEIN DSBE"/>
    <property type="match status" value="1"/>
</dbReference>
<dbReference type="GO" id="GO:0030313">
    <property type="term" value="C:cell envelope"/>
    <property type="evidence" value="ECO:0007669"/>
    <property type="project" value="UniProtKB-SubCell"/>
</dbReference>
<dbReference type="Pfam" id="PF08534">
    <property type="entry name" value="Redoxin"/>
    <property type="match status" value="1"/>
</dbReference>
<dbReference type="EMBL" id="QSFT01000012">
    <property type="protein sequence ID" value="RHA76090.1"/>
    <property type="molecule type" value="Genomic_DNA"/>
</dbReference>
<comment type="caution">
    <text evidence="7">The sequence shown here is derived from an EMBL/GenBank/DDBJ whole genome shotgun (WGS) entry which is preliminary data.</text>
</comment>
<protein>
    <submittedName>
        <fullName evidence="7">TlpA family protein disulfide reductase</fullName>
    </submittedName>
</protein>
<name>A0A413T0H7_9BACT</name>
<feature type="signal peptide" evidence="5">
    <location>
        <begin position="1"/>
        <end position="19"/>
    </location>
</feature>
<keyword evidence="2" id="KW-0201">Cytochrome c-type biogenesis</keyword>
<dbReference type="PROSITE" id="PS51352">
    <property type="entry name" value="THIOREDOXIN_2"/>
    <property type="match status" value="1"/>
</dbReference>
<dbReference type="InterPro" id="IPR036249">
    <property type="entry name" value="Thioredoxin-like_sf"/>
</dbReference>
<evidence type="ECO:0000259" key="6">
    <source>
        <dbReference type="PROSITE" id="PS51352"/>
    </source>
</evidence>
<dbReference type="Gene3D" id="3.40.30.10">
    <property type="entry name" value="Glutaredoxin"/>
    <property type="match status" value="1"/>
</dbReference>
<evidence type="ECO:0000256" key="3">
    <source>
        <dbReference type="ARBA" id="ARBA00023157"/>
    </source>
</evidence>
<feature type="domain" description="Thioredoxin" evidence="6">
    <location>
        <begin position="370"/>
        <end position="515"/>
    </location>
</feature>
<evidence type="ECO:0000256" key="5">
    <source>
        <dbReference type="SAM" id="SignalP"/>
    </source>
</evidence>
<reference evidence="7 8" key="1">
    <citation type="submission" date="2018-08" db="EMBL/GenBank/DDBJ databases">
        <title>A genome reference for cultivated species of the human gut microbiota.</title>
        <authorList>
            <person name="Zou Y."/>
            <person name="Xue W."/>
            <person name="Luo G."/>
        </authorList>
    </citation>
    <scope>NUCLEOTIDE SEQUENCE [LARGE SCALE GENOMIC DNA]</scope>
    <source>
        <strain evidence="7 8">AM42-38</strain>
    </source>
</reference>